<dbReference type="EMBL" id="JEMT01022556">
    <property type="protein sequence ID" value="EXX65084.1"/>
    <property type="molecule type" value="Genomic_DNA"/>
</dbReference>
<protein>
    <submittedName>
        <fullName evidence="2">Uncharacterized protein</fullName>
    </submittedName>
</protein>
<proteinExistence type="predicted"/>
<dbReference type="AlphaFoldDB" id="A0A015KC64"/>
<organism evidence="2 3">
    <name type="scientific">Rhizophagus irregularis (strain DAOM 197198w)</name>
    <name type="common">Glomus intraradices</name>
    <dbReference type="NCBI Taxonomy" id="1432141"/>
    <lineage>
        <taxon>Eukaryota</taxon>
        <taxon>Fungi</taxon>
        <taxon>Fungi incertae sedis</taxon>
        <taxon>Mucoromycota</taxon>
        <taxon>Glomeromycotina</taxon>
        <taxon>Glomeromycetes</taxon>
        <taxon>Glomerales</taxon>
        <taxon>Glomeraceae</taxon>
        <taxon>Rhizophagus</taxon>
    </lineage>
</organism>
<dbReference type="OrthoDB" id="10270551at2759"/>
<keyword evidence="1" id="KW-1133">Transmembrane helix</keyword>
<feature type="transmembrane region" description="Helical" evidence="1">
    <location>
        <begin position="35"/>
        <end position="56"/>
    </location>
</feature>
<evidence type="ECO:0000313" key="3">
    <source>
        <dbReference type="Proteomes" id="UP000022910"/>
    </source>
</evidence>
<dbReference type="HOGENOM" id="CLU_1918238_0_0_1"/>
<evidence type="ECO:0000256" key="1">
    <source>
        <dbReference type="SAM" id="Phobius"/>
    </source>
</evidence>
<keyword evidence="3" id="KW-1185">Reference proteome</keyword>
<sequence length="132" mass="15545">MTSYLPDNVPYDSSQHHDLEWIQTSIRTIVGLYEYWYTVALFGACIYILMLIFYISDVPSYASSERAVLKNAKKIDRKENRWHCVFDRKLHEMGAIEGIRSYTGVHDKKISKYFKLPKTSRDMLVIAVDYHE</sequence>
<keyword evidence="1" id="KW-0472">Membrane</keyword>
<evidence type="ECO:0000313" key="2">
    <source>
        <dbReference type="EMBL" id="EXX65084.1"/>
    </source>
</evidence>
<comment type="caution">
    <text evidence="2">The sequence shown here is derived from an EMBL/GenBank/DDBJ whole genome shotgun (WGS) entry which is preliminary data.</text>
</comment>
<keyword evidence="1" id="KW-0812">Transmembrane</keyword>
<reference evidence="2 3" key="1">
    <citation type="submission" date="2014-02" db="EMBL/GenBank/DDBJ databases">
        <title>Single nucleus genome sequencing reveals high similarity among nuclei of an endomycorrhizal fungus.</title>
        <authorList>
            <person name="Lin K."/>
            <person name="Geurts R."/>
            <person name="Zhang Z."/>
            <person name="Limpens E."/>
            <person name="Saunders D.G."/>
            <person name="Mu D."/>
            <person name="Pang E."/>
            <person name="Cao H."/>
            <person name="Cha H."/>
            <person name="Lin T."/>
            <person name="Zhou Q."/>
            <person name="Shang Y."/>
            <person name="Li Y."/>
            <person name="Ivanov S."/>
            <person name="Sharma T."/>
            <person name="Velzen R.V."/>
            <person name="Ruijter N.D."/>
            <person name="Aanen D.K."/>
            <person name="Win J."/>
            <person name="Kamoun S."/>
            <person name="Bisseling T."/>
            <person name="Huang S."/>
        </authorList>
    </citation>
    <scope>NUCLEOTIDE SEQUENCE [LARGE SCALE GENOMIC DNA]</scope>
    <source>
        <strain evidence="3">DAOM197198w</strain>
    </source>
</reference>
<gene>
    <name evidence="2" type="ORF">RirG_136630</name>
</gene>
<name>A0A015KC64_RHIIW</name>
<dbReference type="Proteomes" id="UP000022910">
    <property type="component" value="Unassembled WGS sequence"/>
</dbReference>
<accession>A0A015KC64</accession>